<dbReference type="Proteomes" id="UP000886595">
    <property type="component" value="Unassembled WGS sequence"/>
</dbReference>
<reference evidence="1 2" key="1">
    <citation type="submission" date="2020-02" db="EMBL/GenBank/DDBJ databases">
        <authorList>
            <person name="Ma Q."/>
            <person name="Huang Y."/>
            <person name="Song X."/>
            <person name="Pei D."/>
        </authorList>
    </citation>
    <scope>NUCLEOTIDE SEQUENCE [LARGE SCALE GENOMIC DNA]</scope>
    <source>
        <strain evidence="1">Sxm20200214</strain>
        <tissue evidence="1">Leaf</tissue>
    </source>
</reference>
<keyword evidence="2" id="KW-1185">Reference proteome</keyword>
<name>A0A8X7RQF9_BRACI</name>
<evidence type="ECO:0000313" key="1">
    <source>
        <dbReference type="EMBL" id="KAG2291378.1"/>
    </source>
</evidence>
<protein>
    <submittedName>
        <fullName evidence="1">Uncharacterized protein</fullName>
    </submittedName>
</protein>
<proteinExistence type="predicted"/>
<evidence type="ECO:0000313" key="2">
    <source>
        <dbReference type="Proteomes" id="UP000886595"/>
    </source>
</evidence>
<accession>A0A8X7RQF9</accession>
<sequence>MTQFLTLLNLLQRKRSKSSLRVELSLQGELLVLLCEVDHANEDEEEMKEEEISEVDHAKAVAEAFGKSSNSKKASSTMEVDDVAAGMKELDMDNYDEEDDGIELFSSGRGCNGPVPGP</sequence>
<organism evidence="1 2">
    <name type="scientific">Brassica carinata</name>
    <name type="common">Ethiopian mustard</name>
    <name type="synonym">Abyssinian cabbage</name>
    <dbReference type="NCBI Taxonomy" id="52824"/>
    <lineage>
        <taxon>Eukaryota</taxon>
        <taxon>Viridiplantae</taxon>
        <taxon>Streptophyta</taxon>
        <taxon>Embryophyta</taxon>
        <taxon>Tracheophyta</taxon>
        <taxon>Spermatophyta</taxon>
        <taxon>Magnoliopsida</taxon>
        <taxon>eudicotyledons</taxon>
        <taxon>Gunneridae</taxon>
        <taxon>Pentapetalae</taxon>
        <taxon>rosids</taxon>
        <taxon>malvids</taxon>
        <taxon>Brassicales</taxon>
        <taxon>Brassicaceae</taxon>
        <taxon>Brassiceae</taxon>
        <taxon>Brassica</taxon>
    </lineage>
</organism>
<dbReference type="EMBL" id="JAAMPC010000009">
    <property type="protein sequence ID" value="KAG2291378.1"/>
    <property type="molecule type" value="Genomic_DNA"/>
</dbReference>
<dbReference type="AlphaFoldDB" id="A0A8X7RQF9"/>
<dbReference type="OrthoDB" id="1750462at2759"/>
<gene>
    <name evidence="1" type="ORF">Bca52824_038047</name>
</gene>
<comment type="caution">
    <text evidence="1">The sequence shown here is derived from an EMBL/GenBank/DDBJ whole genome shotgun (WGS) entry which is preliminary data.</text>
</comment>